<dbReference type="HOGENOM" id="CLU_1486672_0_0_11"/>
<proteinExistence type="predicted"/>
<dbReference type="OrthoDB" id="5243047at2"/>
<reference evidence="2 3" key="1">
    <citation type="journal article" date="2010" name="Stand. Genomic Sci.">
        <title>Complete genome sequence of Conexibacter woesei type strain (ID131577).</title>
        <authorList>
            <person name="Pukall R."/>
            <person name="Lapidus A."/>
            <person name="Glavina Del Rio T."/>
            <person name="Copeland A."/>
            <person name="Tice H."/>
            <person name="Cheng J.-F."/>
            <person name="Lucas S."/>
            <person name="Chen F."/>
            <person name="Nolan M."/>
            <person name="Bruce D."/>
            <person name="Goodwin L."/>
            <person name="Pitluck S."/>
            <person name="Mavromatis K."/>
            <person name="Ivanova N."/>
            <person name="Ovchinnikova G."/>
            <person name="Pati A."/>
            <person name="Chen A."/>
            <person name="Palaniappan K."/>
            <person name="Land M."/>
            <person name="Hauser L."/>
            <person name="Chang Y.-J."/>
            <person name="Jeffries C.D."/>
            <person name="Chain P."/>
            <person name="Meincke L."/>
            <person name="Sims D."/>
            <person name="Brettin T."/>
            <person name="Detter J.C."/>
            <person name="Rohde M."/>
            <person name="Goeker M."/>
            <person name="Bristow J."/>
            <person name="Eisen J.A."/>
            <person name="Markowitz V."/>
            <person name="Kyrpides N.C."/>
            <person name="Klenk H.-P."/>
            <person name="Hugenholtz P."/>
        </authorList>
    </citation>
    <scope>NUCLEOTIDE SEQUENCE [LARGE SCALE GENOMIC DNA]</scope>
    <source>
        <strain evidence="3">DSM 14684 / CIP 108061 / JCM 11494 / NBRC 100937 / ID131577</strain>
    </source>
</reference>
<protein>
    <submittedName>
        <fullName evidence="2">Uncharacterized protein</fullName>
    </submittedName>
</protein>
<evidence type="ECO:0000313" key="3">
    <source>
        <dbReference type="Proteomes" id="UP000008229"/>
    </source>
</evidence>
<dbReference type="STRING" id="469383.Cwoe_2914"/>
<accession>D3FBR8</accession>
<keyword evidence="3" id="KW-1185">Reference proteome</keyword>
<feature type="region of interest" description="Disordered" evidence="1">
    <location>
        <begin position="1"/>
        <end position="26"/>
    </location>
</feature>
<dbReference type="KEGG" id="cwo:Cwoe_2914"/>
<dbReference type="Proteomes" id="UP000008229">
    <property type="component" value="Chromosome"/>
</dbReference>
<sequence>MTAAGQPPDAGREPAGETGRDRSPDAARERIAQLVATLRAFVRAAGAEALILLLDQGERAPPLLVECPAEGAVLLREGEQAVQLDADRLAAEPLWVPDVRPLPPFEVDAARAEITSMLGGVESLARSVRDLADRFPGRSVLTATFSTTDPDTPLHLAARTGDPMVLALGDEQFEMAPGWPG</sequence>
<gene>
    <name evidence="2" type="ordered locus">Cwoe_2914</name>
</gene>
<reference evidence="3" key="2">
    <citation type="submission" date="2010-01" db="EMBL/GenBank/DDBJ databases">
        <title>The complete genome of Conexibacter woesei DSM 14684.</title>
        <authorList>
            <consortium name="US DOE Joint Genome Institute (JGI-PGF)"/>
            <person name="Lucas S."/>
            <person name="Copeland A."/>
            <person name="Lapidus A."/>
            <person name="Glavina del Rio T."/>
            <person name="Dalin E."/>
            <person name="Tice H."/>
            <person name="Bruce D."/>
            <person name="Goodwin L."/>
            <person name="Pitluck S."/>
            <person name="Kyrpides N."/>
            <person name="Mavromatis K."/>
            <person name="Ivanova N."/>
            <person name="Mikhailova N."/>
            <person name="Chertkov O."/>
            <person name="Brettin T."/>
            <person name="Detter J.C."/>
            <person name="Han C."/>
            <person name="Larimer F."/>
            <person name="Land M."/>
            <person name="Hauser L."/>
            <person name="Markowitz V."/>
            <person name="Cheng J.-F."/>
            <person name="Hugenholtz P."/>
            <person name="Woyke T."/>
            <person name="Wu D."/>
            <person name="Pukall R."/>
            <person name="Steenblock K."/>
            <person name="Schneider S."/>
            <person name="Klenk H.-P."/>
            <person name="Eisen J.A."/>
        </authorList>
    </citation>
    <scope>NUCLEOTIDE SEQUENCE [LARGE SCALE GENOMIC DNA]</scope>
    <source>
        <strain evidence="3">DSM 14684 / CIP 108061 / JCM 11494 / NBRC 100937 / ID131577</strain>
    </source>
</reference>
<evidence type="ECO:0000313" key="2">
    <source>
        <dbReference type="EMBL" id="ADB51333.1"/>
    </source>
</evidence>
<organism evidence="2 3">
    <name type="scientific">Conexibacter woesei (strain DSM 14684 / CCUG 47730 / CIP 108061 / JCM 11494 / NBRC 100937 / ID131577)</name>
    <dbReference type="NCBI Taxonomy" id="469383"/>
    <lineage>
        <taxon>Bacteria</taxon>
        <taxon>Bacillati</taxon>
        <taxon>Actinomycetota</taxon>
        <taxon>Thermoleophilia</taxon>
        <taxon>Solirubrobacterales</taxon>
        <taxon>Conexibacteraceae</taxon>
        <taxon>Conexibacter</taxon>
    </lineage>
</organism>
<dbReference type="RefSeq" id="WP_012934384.1">
    <property type="nucleotide sequence ID" value="NC_013739.1"/>
</dbReference>
<dbReference type="AlphaFoldDB" id="D3FBR8"/>
<name>D3FBR8_CONWI</name>
<dbReference type="EMBL" id="CP001854">
    <property type="protein sequence ID" value="ADB51333.1"/>
    <property type="molecule type" value="Genomic_DNA"/>
</dbReference>
<evidence type="ECO:0000256" key="1">
    <source>
        <dbReference type="SAM" id="MobiDB-lite"/>
    </source>
</evidence>
<feature type="compositionally biased region" description="Basic and acidic residues" evidence="1">
    <location>
        <begin position="10"/>
        <end position="26"/>
    </location>
</feature>